<proteinExistence type="predicted"/>
<dbReference type="InterPro" id="IPR035919">
    <property type="entry name" value="EAL_sf"/>
</dbReference>
<dbReference type="SMART" id="SM00091">
    <property type="entry name" value="PAS"/>
    <property type="match status" value="1"/>
</dbReference>
<evidence type="ECO:0000313" key="4">
    <source>
        <dbReference type="EMBL" id="CRL40404.1"/>
    </source>
</evidence>
<dbReference type="EMBL" id="CVRR01000033">
    <property type="protein sequence ID" value="CRL40404.1"/>
    <property type="molecule type" value="Genomic_DNA"/>
</dbReference>
<dbReference type="SUPFAM" id="SSF55073">
    <property type="entry name" value="Nucleotide cyclase"/>
    <property type="match status" value="2"/>
</dbReference>
<dbReference type="PROSITE" id="PS50112">
    <property type="entry name" value="PAS"/>
    <property type="match status" value="1"/>
</dbReference>
<dbReference type="Gene3D" id="3.30.70.270">
    <property type="match status" value="2"/>
</dbReference>
<dbReference type="InterPro" id="IPR035965">
    <property type="entry name" value="PAS-like_dom_sf"/>
</dbReference>
<dbReference type="Gene3D" id="3.30.450.20">
    <property type="entry name" value="PAS domain"/>
    <property type="match status" value="2"/>
</dbReference>
<dbReference type="Gene3D" id="3.20.20.450">
    <property type="entry name" value="EAL domain"/>
    <property type="match status" value="1"/>
</dbReference>
<name>A0A0M6WT35_9FIRM</name>
<dbReference type="PROSITE" id="PS50887">
    <property type="entry name" value="GGDEF"/>
    <property type="match status" value="2"/>
</dbReference>
<dbReference type="AlphaFoldDB" id="A0A0M6WT35"/>
<dbReference type="Pfam" id="PF00990">
    <property type="entry name" value="GGDEF"/>
    <property type="match status" value="2"/>
</dbReference>
<reference evidence="5" key="1">
    <citation type="submission" date="2015-05" db="EMBL/GenBank/DDBJ databases">
        <authorList>
            <consortium name="Pathogen Informatics"/>
        </authorList>
    </citation>
    <scope>NUCLEOTIDE SEQUENCE [LARGE SCALE GENOMIC DNA]</scope>
    <source>
        <strain evidence="5">M72</strain>
    </source>
</reference>
<dbReference type="NCBIfam" id="TIGR00254">
    <property type="entry name" value="GGDEF"/>
    <property type="match status" value="2"/>
</dbReference>
<organism evidence="4 5">
    <name type="scientific">Roseburia faecis</name>
    <dbReference type="NCBI Taxonomy" id="301302"/>
    <lineage>
        <taxon>Bacteria</taxon>
        <taxon>Bacillati</taxon>
        <taxon>Bacillota</taxon>
        <taxon>Clostridia</taxon>
        <taxon>Lachnospirales</taxon>
        <taxon>Lachnospiraceae</taxon>
        <taxon>Roseburia</taxon>
    </lineage>
</organism>
<dbReference type="CDD" id="cd00130">
    <property type="entry name" value="PAS"/>
    <property type="match status" value="1"/>
</dbReference>
<dbReference type="SMART" id="SM00267">
    <property type="entry name" value="GGDEF"/>
    <property type="match status" value="2"/>
</dbReference>
<keyword evidence="5" id="KW-1185">Reference proteome</keyword>
<dbReference type="Pfam" id="PF08447">
    <property type="entry name" value="PAS_3"/>
    <property type="match status" value="1"/>
</dbReference>
<dbReference type="PANTHER" id="PTHR44757:SF2">
    <property type="entry name" value="BIOFILM ARCHITECTURE MAINTENANCE PROTEIN MBAA"/>
    <property type="match status" value="1"/>
</dbReference>
<dbReference type="RefSeq" id="WP_022046464.1">
    <property type="nucleotide sequence ID" value="NZ_CP173697.1"/>
</dbReference>
<dbReference type="InterPro" id="IPR043128">
    <property type="entry name" value="Rev_trsase/Diguanyl_cyclase"/>
</dbReference>
<dbReference type="STRING" id="301302.ERS852420_02096"/>
<feature type="domain" description="EAL" evidence="2">
    <location>
        <begin position="786"/>
        <end position="1038"/>
    </location>
</feature>
<dbReference type="SUPFAM" id="SSF55785">
    <property type="entry name" value="PYP-like sensor domain (PAS domain)"/>
    <property type="match status" value="1"/>
</dbReference>
<protein>
    <submittedName>
        <fullName evidence="4">PAS/PAC sensor-containing diguanylate cyclase/phosphodiesterase</fullName>
    </submittedName>
</protein>
<dbReference type="InterPro" id="IPR029787">
    <property type="entry name" value="Nucleotide_cyclase"/>
</dbReference>
<feature type="domain" description="GGDEF" evidence="3">
    <location>
        <begin position="285"/>
        <end position="418"/>
    </location>
</feature>
<dbReference type="InterPro" id="IPR052155">
    <property type="entry name" value="Biofilm_reg_signaling"/>
</dbReference>
<evidence type="ECO:0000259" key="1">
    <source>
        <dbReference type="PROSITE" id="PS50112"/>
    </source>
</evidence>
<gene>
    <name evidence="4" type="ORF">M72_09391</name>
</gene>
<dbReference type="InterPro" id="IPR001633">
    <property type="entry name" value="EAL_dom"/>
</dbReference>
<dbReference type="SMART" id="SM00052">
    <property type="entry name" value="EAL"/>
    <property type="match status" value="1"/>
</dbReference>
<dbReference type="PROSITE" id="PS50883">
    <property type="entry name" value="EAL"/>
    <property type="match status" value="1"/>
</dbReference>
<dbReference type="Proteomes" id="UP000049979">
    <property type="component" value="Unassembled WGS sequence"/>
</dbReference>
<dbReference type="Pfam" id="PF00563">
    <property type="entry name" value="EAL"/>
    <property type="match status" value="1"/>
</dbReference>
<dbReference type="NCBIfam" id="TIGR00229">
    <property type="entry name" value="sensory_box"/>
    <property type="match status" value="1"/>
</dbReference>
<accession>A0A0M6WT35</accession>
<dbReference type="SUPFAM" id="SSF141868">
    <property type="entry name" value="EAL domain-like"/>
    <property type="match status" value="1"/>
</dbReference>
<dbReference type="InterPro" id="IPR000160">
    <property type="entry name" value="GGDEF_dom"/>
</dbReference>
<dbReference type="InterPro" id="IPR000014">
    <property type="entry name" value="PAS"/>
</dbReference>
<dbReference type="InterPro" id="IPR013655">
    <property type="entry name" value="PAS_fold_3"/>
</dbReference>
<evidence type="ECO:0000259" key="2">
    <source>
        <dbReference type="PROSITE" id="PS50883"/>
    </source>
</evidence>
<feature type="domain" description="GGDEF" evidence="3">
    <location>
        <begin position="646"/>
        <end position="777"/>
    </location>
</feature>
<sequence length="1038" mass="120132">MDYREFIQLDLPVAVAIVSCGADWRVEEANAEFTDVLGYTEKELRETRPQKMVYDEDYANLVSVLENVVRTHDNGKMQLRIVRPDGKTRWVEMRCSVLAHYDVKPYVVLFLWDIDEEKRREEHQKLLNQKYELMEQLSLEYPFDLDVENWTMLRSYRLMELRGQYDYSEQYFPVDEEVLTLCPPDQELFLKAMKEAATEEKTGSMDTRFNIHTENETPKYLWFRTYYKSIADHNGRITRIIGRSFNIDEDKNLQEEVRRDPLTKLLNKLEIQRETDAFLEGAEDGTHVLFLIDIDNFKGVNDNFGHTFGDTVIVDVANIIKSFFRNNDLTGRVGGDEFLVLMKNTTLEKAKERAGNLGEALCKVYTGGSIHYRISASIGLAACNGGDGNTYSSLFEKADHAMYRTKQGGKNGYEIAGAKDVGMIRNGIKNIERRENMGAEDREFLAFSISLMAHAKNIDGSLNMLLNRITERYQLDLVMVFEDNTENDGMVMTNYFGNNFSFYGKSAFPKKSPSLKELQPGEYMIVKNSRSNFATGMGKYLKSTDTYNEKAPFSAVVGKFEYVGGCTGEVIYVSLDEERQWQPGELEIFQELTRMMAIFVSLRYRVAESREQISSIQKKDPLTGLYNQEAFREAVVEILAHSKPDEVYAIEYMDINNFGYINENYGYKVGDSVLKMFAQDIFMQEYFRAGCRLYSDFFLLLIADESQEKMIDRLHNRNKRFSNMQNHRYPNSGMGISAGVYILEDNKMDIEFAIENANLAWKNAKNTGKRDITLYNPSLRIQRTEEQKIVGEFYEALYRDDFQMYLQPKFILRDRSVYGAEALARWKRPDGKILPPGMFIDSLEKIGYITELDFYIYEEVLKTLEKWDKQHRRKIVISTNFSGRHFESDGEEFLNRIQHVLSKYSVRPEYIEIEVTEGVLVKNVAVLEKCMNRLHEIGFRVAIDDFGTGYSSLSVLADMPADVIKIDKSFINKGMTEQKKNLLYEIGRMVKILHKDIIIEGVETEEQEQFLKEGGFTCGQGYLCNCPVPIGDFEKMYL</sequence>
<dbReference type="PANTHER" id="PTHR44757">
    <property type="entry name" value="DIGUANYLATE CYCLASE DGCP"/>
    <property type="match status" value="1"/>
</dbReference>
<dbReference type="CDD" id="cd01948">
    <property type="entry name" value="EAL"/>
    <property type="match status" value="1"/>
</dbReference>
<dbReference type="CDD" id="cd01949">
    <property type="entry name" value="GGDEF"/>
    <property type="match status" value="2"/>
</dbReference>
<feature type="domain" description="PAS" evidence="1">
    <location>
        <begin position="1"/>
        <end position="72"/>
    </location>
</feature>
<dbReference type="OrthoDB" id="9805474at2"/>
<evidence type="ECO:0000313" key="5">
    <source>
        <dbReference type="Proteomes" id="UP000049979"/>
    </source>
</evidence>
<evidence type="ECO:0000259" key="3">
    <source>
        <dbReference type="PROSITE" id="PS50887"/>
    </source>
</evidence>